<dbReference type="Proteomes" id="UP001363622">
    <property type="component" value="Unassembled WGS sequence"/>
</dbReference>
<dbReference type="InterPro" id="IPR011333">
    <property type="entry name" value="SKP1/BTB/POZ_sf"/>
</dbReference>
<organism evidence="1 2">
    <name type="scientific">Phyllosticta citriasiana</name>
    <dbReference type="NCBI Taxonomy" id="595635"/>
    <lineage>
        <taxon>Eukaryota</taxon>
        <taxon>Fungi</taxon>
        <taxon>Dikarya</taxon>
        <taxon>Ascomycota</taxon>
        <taxon>Pezizomycotina</taxon>
        <taxon>Dothideomycetes</taxon>
        <taxon>Dothideomycetes incertae sedis</taxon>
        <taxon>Botryosphaeriales</taxon>
        <taxon>Phyllostictaceae</taxon>
        <taxon>Phyllosticta</taxon>
    </lineage>
</organism>
<reference evidence="1 2" key="1">
    <citation type="submission" date="2024-04" db="EMBL/GenBank/DDBJ databases">
        <title>Phyllosticta paracitricarpa is synonymous to the EU quarantine fungus P. citricarpa based on phylogenomic analyses.</title>
        <authorList>
            <consortium name="Lawrence Berkeley National Laboratory"/>
            <person name="Van Ingen-Buijs V.A."/>
            <person name="Van Westerhoven A.C."/>
            <person name="Haridas S."/>
            <person name="Skiadas P."/>
            <person name="Martin F."/>
            <person name="Groenewald J.Z."/>
            <person name="Crous P.W."/>
            <person name="Seidl M.F."/>
        </authorList>
    </citation>
    <scope>NUCLEOTIDE SEQUENCE [LARGE SCALE GENOMIC DNA]</scope>
    <source>
        <strain evidence="1 2">CBS 123371</strain>
    </source>
</reference>
<evidence type="ECO:0000313" key="2">
    <source>
        <dbReference type="Proteomes" id="UP001363622"/>
    </source>
</evidence>
<dbReference type="Gene3D" id="3.30.710.10">
    <property type="entry name" value="Potassium Channel Kv1.1, Chain A"/>
    <property type="match status" value="1"/>
</dbReference>
<accession>A0ABR1KN96</accession>
<dbReference type="EMBL" id="JBBPHU010000007">
    <property type="protein sequence ID" value="KAK7515409.1"/>
    <property type="molecule type" value="Genomic_DNA"/>
</dbReference>
<gene>
    <name evidence="1" type="ORF">IWZ03DRAFT_202256</name>
</gene>
<proteinExistence type="predicted"/>
<keyword evidence="2" id="KW-1185">Reference proteome</keyword>
<comment type="caution">
    <text evidence="1">The sequence shown here is derived from an EMBL/GenBank/DDBJ whole genome shotgun (WGS) entry which is preliminary data.</text>
</comment>
<protein>
    <submittedName>
        <fullName evidence="1">Uncharacterized protein</fullName>
    </submittedName>
</protein>
<evidence type="ECO:0000313" key="1">
    <source>
        <dbReference type="EMBL" id="KAK7515409.1"/>
    </source>
</evidence>
<sequence length="133" mass="14912">MEPQQSRGKGKHVGDLRLLESGDYSNLEMHCQEDKWKIHKASVCPQSGFSRLAVRPETGFQEATSGVVRLHESNPDNGDLECLPICDQTTGRNTGSRWSLTRKQAQILVYDSYQSTQQDSAWWNTSPQETGAT</sequence>
<name>A0ABR1KN96_9PEZI</name>